<reference evidence="2 3" key="1">
    <citation type="submission" date="2022-10" db="EMBL/GenBank/DDBJ databases">
        <title>High-quality genome sequences of two octocoral-associated bacteria, Endozoicomonas euniceicola EF212 and Endozoicomonas gorgoniicola PS125.</title>
        <authorList>
            <person name="Chiou Y.-J."/>
            <person name="Chen Y.-H."/>
        </authorList>
    </citation>
    <scope>NUCLEOTIDE SEQUENCE [LARGE SCALE GENOMIC DNA]</scope>
    <source>
        <strain evidence="2 3">PS125</strain>
    </source>
</reference>
<dbReference type="Proteomes" id="UP001209854">
    <property type="component" value="Unassembled WGS sequence"/>
</dbReference>
<dbReference type="InterPro" id="IPR018774">
    <property type="entry name" value="Phage_Mu_GpT"/>
</dbReference>
<evidence type="ECO:0000313" key="2">
    <source>
        <dbReference type="EMBL" id="MCW7552589.1"/>
    </source>
</evidence>
<evidence type="ECO:0000259" key="1">
    <source>
        <dbReference type="Pfam" id="PF10124"/>
    </source>
</evidence>
<name>A0ABT3MT90_9GAMM</name>
<dbReference type="EMBL" id="JAPFCC010000001">
    <property type="protein sequence ID" value="MCW7552589.1"/>
    <property type="molecule type" value="Genomic_DNA"/>
</dbReference>
<comment type="caution">
    <text evidence="2">The sequence shown here is derived from an EMBL/GenBank/DDBJ whole genome shotgun (WGS) entry which is preliminary data.</text>
</comment>
<dbReference type="RefSeq" id="WP_262567541.1">
    <property type="nucleotide sequence ID" value="NZ_JAPFCC010000001.1"/>
</dbReference>
<sequence length="300" mass="33218">MAIITGSLLTNLFVTFNAAFKKGFGNAKPMWDKIAMRVASGSRSNTYGWLGNWPGFREWVGDRVVKDMKTHEYSITNKHWESTVSVNRDDIKDDEIGVYSPMFEEMGRASNVFPDELIFNLLAGGFSTLCYDGQNFFDTDHPVYPEVDGTGTAVTVSNTQAGTEPAWYLLDTSRSLKPLIFQEREKPVFTRRDKDTDEPSFTRNMAEYGVDCRSNVGFGLWQLAFGSKAALTAANFNAAYASMQSVKADGGRPMGVNPTVLVVPPSLRDKAFEIVKAERNAAGATNINRNAVEVLVTPYL</sequence>
<gene>
    <name evidence="2" type="ORF">NX722_07985</name>
</gene>
<keyword evidence="3" id="KW-1185">Reference proteome</keyword>
<proteinExistence type="predicted"/>
<protein>
    <submittedName>
        <fullName evidence="2">Mu-like prophage major head subunit gpT family protein</fullName>
    </submittedName>
</protein>
<evidence type="ECO:0000313" key="3">
    <source>
        <dbReference type="Proteomes" id="UP001209854"/>
    </source>
</evidence>
<accession>A0ABT3MT90</accession>
<organism evidence="2 3">
    <name type="scientific">Endozoicomonas gorgoniicola</name>
    <dbReference type="NCBI Taxonomy" id="1234144"/>
    <lineage>
        <taxon>Bacteria</taxon>
        <taxon>Pseudomonadati</taxon>
        <taxon>Pseudomonadota</taxon>
        <taxon>Gammaproteobacteria</taxon>
        <taxon>Oceanospirillales</taxon>
        <taxon>Endozoicomonadaceae</taxon>
        <taxon>Endozoicomonas</taxon>
    </lineage>
</organism>
<dbReference type="Pfam" id="PF10124">
    <property type="entry name" value="Mu-like_gpT"/>
    <property type="match status" value="1"/>
</dbReference>
<feature type="domain" description="Bacteriophage Mu GpT" evidence="1">
    <location>
        <begin position="9"/>
        <end position="300"/>
    </location>
</feature>